<name>A0A1Z5KJE6_FISSO</name>
<organism evidence="2 3">
    <name type="scientific">Fistulifera solaris</name>
    <name type="common">Oleaginous diatom</name>
    <dbReference type="NCBI Taxonomy" id="1519565"/>
    <lineage>
        <taxon>Eukaryota</taxon>
        <taxon>Sar</taxon>
        <taxon>Stramenopiles</taxon>
        <taxon>Ochrophyta</taxon>
        <taxon>Bacillariophyta</taxon>
        <taxon>Bacillariophyceae</taxon>
        <taxon>Bacillariophycidae</taxon>
        <taxon>Naviculales</taxon>
        <taxon>Naviculaceae</taxon>
        <taxon>Fistulifera</taxon>
    </lineage>
</organism>
<feature type="region of interest" description="Disordered" evidence="1">
    <location>
        <begin position="52"/>
        <end position="93"/>
    </location>
</feature>
<gene>
    <name evidence="2" type="ORF">FisN_18Hh288</name>
</gene>
<accession>A0A1Z5KJE6</accession>
<dbReference type="Proteomes" id="UP000198406">
    <property type="component" value="Unassembled WGS sequence"/>
</dbReference>
<reference evidence="2 3" key="1">
    <citation type="journal article" date="2015" name="Plant Cell">
        <title>Oil accumulation by the oleaginous diatom Fistulifera solaris as revealed by the genome and transcriptome.</title>
        <authorList>
            <person name="Tanaka T."/>
            <person name="Maeda Y."/>
            <person name="Veluchamy A."/>
            <person name="Tanaka M."/>
            <person name="Abida H."/>
            <person name="Marechal E."/>
            <person name="Bowler C."/>
            <person name="Muto M."/>
            <person name="Sunaga Y."/>
            <person name="Tanaka M."/>
            <person name="Yoshino T."/>
            <person name="Taniguchi T."/>
            <person name="Fukuda Y."/>
            <person name="Nemoto M."/>
            <person name="Matsumoto M."/>
            <person name="Wong P.S."/>
            <person name="Aburatani S."/>
            <person name="Fujibuchi W."/>
        </authorList>
    </citation>
    <scope>NUCLEOTIDE SEQUENCE [LARGE SCALE GENOMIC DNA]</scope>
    <source>
        <strain evidence="2 3">JPCC DA0580</strain>
    </source>
</reference>
<dbReference type="InParanoid" id="A0A1Z5KJE6"/>
<dbReference type="EMBL" id="BDSP01000239">
    <property type="protein sequence ID" value="GAX26171.1"/>
    <property type="molecule type" value="Genomic_DNA"/>
</dbReference>
<keyword evidence="3" id="KW-1185">Reference proteome</keyword>
<comment type="caution">
    <text evidence="2">The sequence shown here is derived from an EMBL/GenBank/DDBJ whole genome shotgun (WGS) entry which is preliminary data.</text>
</comment>
<sequence>MQTAQPVDPLATVLLNLSSTTSTTLANEVINLFLTNSISHIYPEKHASMEKSLPSLPAKKPAVSKSSGSLPKNKKSGVKPLSRPPFKLMSARPVRLGTPIHKIPIQKKRPVAKHTTPPLRKQIMNGAVPAKLSTPPSLAQIDLLLKLPGFKLQNERRRSFQANSA</sequence>
<proteinExistence type="predicted"/>
<dbReference type="AlphaFoldDB" id="A0A1Z5KJE6"/>
<protein>
    <submittedName>
        <fullName evidence="2">Uncharacterized protein</fullName>
    </submittedName>
</protein>
<evidence type="ECO:0000256" key="1">
    <source>
        <dbReference type="SAM" id="MobiDB-lite"/>
    </source>
</evidence>
<evidence type="ECO:0000313" key="3">
    <source>
        <dbReference type="Proteomes" id="UP000198406"/>
    </source>
</evidence>
<evidence type="ECO:0000313" key="2">
    <source>
        <dbReference type="EMBL" id="GAX26171.1"/>
    </source>
</evidence>